<gene>
    <name evidence="2" type="ORF">PACLA_8A001508</name>
</gene>
<organism evidence="2 3">
    <name type="scientific">Paramuricea clavata</name>
    <name type="common">Red gorgonian</name>
    <name type="synonym">Violescent sea-whip</name>
    <dbReference type="NCBI Taxonomy" id="317549"/>
    <lineage>
        <taxon>Eukaryota</taxon>
        <taxon>Metazoa</taxon>
        <taxon>Cnidaria</taxon>
        <taxon>Anthozoa</taxon>
        <taxon>Octocorallia</taxon>
        <taxon>Malacalcyonacea</taxon>
        <taxon>Plexauridae</taxon>
        <taxon>Paramuricea</taxon>
    </lineage>
</organism>
<feature type="compositionally biased region" description="Basic and acidic residues" evidence="1">
    <location>
        <begin position="378"/>
        <end position="388"/>
    </location>
</feature>
<evidence type="ECO:0000256" key="1">
    <source>
        <dbReference type="SAM" id="MobiDB-lite"/>
    </source>
</evidence>
<dbReference type="OrthoDB" id="337038at2759"/>
<keyword evidence="3" id="KW-1185">Reference proteome</keyword>
<accession>A0A6S7IUU6</accession>
<name>A0A6S7IUU6_PARCT</name>
<feature type="compositionally biased region" description="Polar residues" evidence="1">
    <location>
        <begin position="115"/>
        <end position="128"/>
    </location>
</feature>
<dbReference type="AlphaFoldDB" id="A0A6S7IUU6"/>
<evidence type="ECO:0000313" key="3">
    <source>
        <dbReference type="Proteomes" id="UP001152795"/>
    </source>
</evidence>
<comment type="caution">
    <text evidence="2">The sequence shown here is derived from an EMBL/GenBank/DDBJ whole genome shotgun (WGS) entry which is preliminary data.</text>
</comment>
<protein>
    <submittedName>
        <fullName evidence="2">Uncharacterized protein</fullName>
    </submittedName>
</protein>
<dbReference type="EMBL" id="CACRXK020011107">
    <property type="protein sequence ID" value="CAB4020749.1"/>
    <property type="molecule type" value="Genomic_DNA"/>
</dbReference>
<feature type="region of interest" description="Disordered" evidence="1">
    <location>
        <begin position="1"/>
        <end position="28"/>
    </location>
</feature>
<dbReference type="Proteomes" id="UP001152795">
    <property type="component" value="Unassembled WGS sequence"/>
</dbReference>
<proteinExistence type="predicted"/>
<sequence>MDSSFKEQLLQDNRKAQNSQFSIAGSSDDALKGQLNQFNHVKNNDMDSSFKEQPVQDNINAQNNQFNMAGSSEDNLKAQNSQFNKEEPLEDNLNGQMNQFNHIKDDMDNTNQALQDTTKAQSHQFNHSKVNDMDKPIDDHTTAQTSQLNHHPPTNDTSSSNTEESKAPSIINHQMLHPWATQHSRHHYRDQDFTENQKYLTGKVMKTHQQQNWDKWGHYDDDMDLMRSDMTSWNDQGLEAGSKDISGSYNDPYGDMMGDYKEPYGSNGTSRGYGESYEDNKDGNYMDNEGVDKGMDGTYGETNNYDTDMTSMYKGTDSKAYPKQPEDNIGSMDTTLVVHSQDSRGKQRINGLSFEGGVGMSLQQYADEIGQVRGLHHMPSEKKEDNLKIKRKKKSKH</sequence>
<feature type="compositionally biased region" description="Polar residues" evidence="1">
    <location>
        <begin position="16"/>
        <end position="25"/>
    </location>
</feature>
<feature type="region of interest" description="Disordered" evidence="1">
    <location>
        <begin position="373"/>
        <end position="397"/>
    </location>
</feature>
<reference evidence="2" key="1">
    <citation type="submission" date="2020-04" db="EMBL/GenBank/DDBJ databases">
        <authorList>
            <person name="Alioto T."/>
            <person name="Alioto T."/>
            <person name="Gomez Garrido J."/>
        </authorList>
    </citation>
    <scope>NUCLEOTIDE SEQUENCE</scope>
    <source>
        <strain evidence="2">A484AB</strain>
    </source>
</reference>
<evidence type="ECO:0000313" key="2">
    <source>
        <dbReference type="EMBL" id="CAB4020749.1"/>
    </source>
</evidence>
<feature type="region of interest" description="Disordered" evidence="1">
    <location>
        <begin position="115"/>
        <end position="166"/>
    </location>
</feature>
<feature type="compositionally biased region" description="Basic and acidic residues" evidence="1">
    <location>
        <begin position="129"/>
        <end position="141"/>
    </location>
</feature>